<dbReference type="OrthoDB" id="3540534at2"/>
<evidence type="ECO:0008006" key="3">
    <source>
        <dbReference type="Google" id="ProtNLM"/>
    </source>
</evidence>
<dbReference type="EMBL" id="FNDJ01000001">
    <property type="protein sequence ID" value="SDH06695.1"/>
    <property type="molecule type" value="Genomic_DNA"/>
</dbReference>
<reference evidence="1 2" key="1">
    <citation type="submission" date="2016-10" db="EMBL/GenBank/DDBJ databases">
        <authorList>
            <person name="de Groot N.N."/>
        </authorList>
    </citation>
    <scope>NUCLEOTIDE SEQUENCE [LARGE SCALE GENOMIC DNA]</scope>
    <source>
        <strain evidence="1 2">CGMCC 4.6533</strain>
    </source>
</reference>
<name>A0A1G7ZDJ4_9ACTN</name>
<evidence type="ECO:0000313" key="1">
    <source>
        <dbReference type="EMBL" id="SDH06695.1"/>
    </source>
</evidence>
<dbReference type="Proteomes" id="UP000199202">
    <property type="component" value="Unassembled WGS sequence"/>
</dbReference>
<evidence type="ECO:0000313" key="2">
    <source>
        <dbReference type="Proteomes" id="UP000199202"/>
    </source>
</evidence>
<keyword evidence="2" id="KW-1185">Reference proteome</keyword>
<organism evidence="1 2">
    <name type="scientific">Nonomuraea jiangxiensis</name>
    <dbReference type="NCBI Taxonomy" id="633440"/>
    <lineage>
        <taxon>Bacteria</taxon>
        <taxon>Bacillati</taxon>
        <taxon>Actinomycetota</taxon>
        <taxon>Actinomycetes</taxon>
        <taxon>Streptosporangiales</taxon>
        <taxon>Streptosporangiaceae</taxon>
        <taxon>Nonomuraea</taxon>
    </lineage>
</organism>
<proteinExistence type="predicted"/>
<sequence length="62" mass="6973">MTQDAGRVAAKRINDHVELIHGDSPDTVLEVPRRDWERFTAAVKSGAFDLESLEREAEEHVA</sequence>
<gene>
    <name evidence="1" type="ORF">SAMN05421869_101383</name>
</gene>
<protein>
    <recommendedName>
        <fullName evidence="3">DUF397 domain-containing protein</fullName>
    </recommendedName>
</protein>
<dbReference type="RefSeq" id="WP_090928394.1">
    <property type="nucleotide sequence ID" value="NZ_FNDJ01000001.1"/>
</dbReference>
<dbReference type="AlphaFoldDB" id="A0A1G7ZDJ4"/>
<accession>A0A1G7ZDJ4</accession>